<dbReference type="Gene3D" id="3.30.420.40">
    <property type="match status" value="1"/>
</dbReference>
<dbReference type="CDD" id="cd07782">
    <property type="entry name" value="ASKHA_NBD_FGGY_D-RBK"/>
    <property type="match status" value="1"/>
</dbReference>
<name>A0A1C3H623_9GAMM</name>
<dbReference type="Proteomes" id="UP000190837">
    <property type="component" value="Unassembled WGS sequence"/>
</dbReference>
<evidence type="ECO:0000256" key="2">
    <source>
        <dbReference type="ARBA" id="ARBA00022679"/>
    </source>
</evidence>
<dbReference type="GO" id="GO:0005737">
    <property type="term" value="C:cytoplasm"/>
    <property type="evidence" value="ECO:0007669"/>
    <property type="project" value="TreeGrafter"/>
</dbReference>
<dbReference type="InterPro" id="IPR018485">
    <property type="entry name" value="FGGY_C"/>
</dbReference>
<dbReference type="AlphaFoldDB" id="A0A1C3H623"/>
<dbReference type="PANTHER" id="PTHR43435:SF4">
    <property type="entry name" value="FGGY CARBOHYDRATE KINASE DOMAIN-CONTAINING PROTEIN"/>
    <property type="match status" value="1"/>
</dbReference>
<sequence length="520" mass="55573">MKYYLGIDVGTGSARAGLFDENGALLATAKHDIKMHHPHTGWAEQSTVDIWQAVCHAVRQTLTAAALPGDAVTAIGFDATCSLALADSDFQPLALNDSGCDVIVWMDQRAVHEAAACSATGAEPLRYVGGTMSPEMQMPKLLWLKRNRPDLWAKLGYAGDLSDWLTRQATGHNTRSTCTLTCKWGYMPHHTPGWDRGFLAQIGMEDVLERAQLPETAAPVGSAIGTLTTQAAAELGLHPGCIVSAGMIDAHAGAVLSFALVAPSAIPHTLGLVAGTSNCHMALNPQALTVPGVWGPYRGVVLPDYWLNEGGQTASGALLEHLIANYRGADNYQPDIHGNIAQALLADYDSGRDPAPATHILPDFIGNRSPYADPSLRGVISGLTFTDAETTFRHTYWAAATAIAYGTRAIMARMSEHGYQFRHIVLTGGHAKSPLLTALYADATGCDLILPDCDEPVLLGSAMTACAAAHGGDLPRALQQLAPSSRILPANPMRQALHQARYEHFSALYRNYQSRPRTVS</sequence>
<feature type="domain" description="Carbohydrate kinase FGGY N-terminal" evidence="4">
    <location>
        <begin position="3"/>
        <end position="255"/>
    </location>
</feature>
<reference evidence="7" key="1">
    <citation type="submission" date="2016-04" db="EMBL/GenBank/DDBJ databases">
        <authorList>
            <person name="Tagini F."/>
        </authorList>
    </citation>
    <scope>NUCLEOTIDE SEQUENCE [LARGE SCALE GENOMIC DNA]</scope>
    <source>
        <strain evidence="7">CHUV0807</strain>
    </source>
</reference>
<dbReference type="EC" id="2.7.1.47" evidence="6"/>
<dbReference type="EMBL" id="FKLO01000067">
    <property type="protein sequence ID" value="SAM69224.1"/>
    <property type="molecule type" value="Genomic_DNA"/>
</dbReference>
<organism evidence="6 7">
    <name type="scientific">Cardiobacterium hominis</name>
    <dbReference type="NCBI Taxonomy" id="2718"/>
    <lineage>
        <taxon>Bacteria</taxon>
        <taxon>Pseudomonadati</taxon>
        <taxon>Pseudomonadota</taxon>
        <taxon>Gammaproteobacteria</taxon>
        <taxon>Cardiobacteriales</taxon>
        <taxon>Cardiobacteriaceae</taxon>
        <taxon>Cardiobacterium</taxon>
    </lineage>
</organism>
<evidence type="ECO:0000313" key="7">
    <source>
        <dbReference type="Proteomes" id="UP000190837"/>
    </source>
</evidence>
<dbReference type="NCBIfam" id="TIGR01315">
    <property type="entry name" value="5C_CHO_kinase"/>
    <property type="match status" value="1"/>
</dbReference>
<evidence type="ECO:0000259" key="5">
    <source>
        <dbReference type="Pfam" id="PF02782"/>
    </source>
</evidence>
<protein>
    <submittedName>
        <fullName evidence="6">D-ribulokinase</fullName>
        <ecNumber evidence="6">2.7.1.47</ecNumber>
    </submittedName>
</protein>
<dbReference type="SUPFAM" id="SSF53067">
    <property type="entry name" value="Actin-like ATPase domain"/>
    <property type="match status" value="2"/>
</dbReference>
<dbReference type="Pfam" id="PF02782">
    <property type="entry name" value="FGGY_C"/>
    <property type="match status" value="1"/>
</dbReference>
<dbReference type="InterPro" id="IPR043129">
    <property type="entry name" value="ATPase_NBD"/>
</dbReference>
<dbReference type="InterPro" id="IPR000577">
    <property type="entry name" value="Carb_kinase_FGGY"/>
</dbReference>
<dbReference type="InterPro" id="IPR006003">
    <property type="entry name" value="FGGY_RbtK-like"/>
</dbReference>
<comment type="similarity">
    <text evidence="1">Belongs to the FGGY kinase family.</text>
</comment>
<dbReference type="GO" id="GO:0019321">
    <property type="term" value="P:pentose metabolic process"/>
    <property type="evidence" value="ECO:0007669"/>
    <property type="project" value="TreeGrafter"/>
</dbReference>
<dbReference type="PIRSF" id="PIRSF000538">
    <property type="entry name" value="GlpK"/>
    <property type="match status" value="1"/>
</dbReference>
<feature type="domain" description="Carbohydrate kinase FGGY C-terminal" evidence="5">
    <location>
        <begin position="272"/>
        <end position="469"/>
    </location>
</feature>
<dbReference type="RefSeq" id="WP_079541666.1">
    <property type="nucleotide sequence ID" value="NZ_FKLO01000067.1"/>
</dbReference>
<keyword evidence="2 6" id="KW-0808">Transferase</keyword>
<accession>A0A1C3H623</accession>
<evidence type="ECO:0000256" key="3">
    <source>
        <dbReference type="ARBA" id="ARBA00022777"/>
    </source>
</evidence>
<dbReference type="Gene3D" id="1.20.58.2240">
    <property type="match status" value="1"/>
</dbReference>
<gene>
    <name evidence="6" type="ORF">CHUV0807_2033</name>
</gene>
<evidence type="ECO:0000256" key="1">
    <source>
        <dbReference type="ARBA" id="ARBA00009156"/>
    </source>
</evidence>
<dbReference type="InterPro" id="IPR018484">
    <property type="entry name" value="FGGY_N"/>
</dbReference>
<dbReference type="Pfam" id="PF00370">
    <property type="entry name" value="FGGY_N"/>
    <property type="match status" value="1"/>
</dbReference>
<proteinExistence type="inferred from homology"/>
<dbReference type="PANTHER" id="PTHR43435">
    <property type="entry name" value="RIBULOKINASE"/>
    <property type="match status" value="1"/>
</dbReference>
<evidence type="ECO:0000313" key="6">
    <source>
        <dbReference type="EMBL" id="SAM69224.1"/>
    </source>
</evidence>
<evidence type="ECO:0000259" key="4">
    <source>
        <dbReference type="Pfam" id="PF00370"/>
    </source>
</evidence>
<dbReference type="GO" id="GO:0019150">
    <property type="term" value="F:D-ribulokinase activity"/>
    <property type="evidence" value="ECO:0007669"/>
    <property type="project" value="UniProtKB-EC"/>
</dbReference>
<keyword evidence="3 6" id="KW-0418">Kinase</keyword>